<keyword evidence="5" id="KW-1185">Reference proteome</keyword>
<evidence type="ECO:0000256" key="1">
    <source>
        <dbReference type="SAM" id="Coils"/>
    </source>
</evidence>
<feature type="domain" description="Reverse transcriptase Ty1/copia-type" evidence="3">
    <location>
        <begin position="1723"/>
        <end position="1866"/>
    </location>
</feature>
<feature type="region of interest" description="Disordered" evidence="2">
    <location>
        <begin position="2215"/>
        <end position="2243"/>
    </location>
</feature>
<proteinExistence type="predicted"/>
<keyword evidence="1" id="KW-0175">Coiled coil</keyword>
<gene>
    <name evidence="4" type="ORF">PCOR1329_LOCUS74586</name>
</gene>
<reference evidence="4" key="1">
    <citation type="submission" date="2023-10" db="EMBL/GenBank/DDBJ databases">
        <authorList>
            <person name="Chen Y."/>
            <person name="Shah S."/>
            <person name="Dougan E. K."/>
            <person name="Thang M."/>
            <person name="Chan C."/>
        </authorList>
    </citation>
    <scope>NUCLEOTIDE SEQUENCE [LARGE SCALE GENOMIC DNA]</scope>
</reference>
<comment type="caution">
    <text evidence="4">The sequence shown here is derived from an EMBL/GenBank/DDBJ whole genome shotgun (WGS) entry which is preliminary data.</text>
</comment>
<dbReference type="Proteomes" id="UP001189429">
    <property type="component" value="Unassembled WGS sequence"/>
</dbReference>
<evidence type="ECO:0000256" key="2">
    <source>
        <dbReference type="SAM" id="MobiDB-lite"/>
    </source>
</evidence>
<feature type="region of interest" description="Disordered" evidence="2">
    <location>
        <begin position="767"/>
        <end position="792"/>
    </location>
</feature>
<dbReference type="EMBL" id="CAUYUJ010020123">
    <property type="protein sequence ID" value="CAK0895991.1"/>
    <property type="molecule type" value="Genomic_DNA"/>
</dbReference>
<evidence type="ECO:0000313" key="4">
    <source>
        <dbReference type="EMBL" id="CAK0895991.1"/>
    </source>
</evidence>
<sequence length="2243" mass="251594">MMQLEARRARPPLVETAQDARRKALQYQEGTKREDRYLCGPRLEAKLTGRAEIAVERCKAGWLSRPDGVERLLAWLERRCSRQAVPDVGQELETFLIKTKRRKLEPMQQWTDRFETGYQYLRRALARALGHTVPVQVAPAWKRTGRPYRWVEVERGWPFEGSEWTWEYTDGLPDDEKEDSHLWSAADQDADAEEELGGLPEVFPSLVLGWLMLVRSGLDSRERAAIMTATGGSLEVDTIREKLISSWEDDDLAAYTAQLGEDDRTWLDGDEAPDASSFAADMENSEWQEEEPGPEEANDDDIESYLAAQQEEAEALAAIHTAQRTLRQAREAQADSRLSRGFYRGGPPDASAKVAECRKELKFNLVASLVAEQEPRESECEAMFADQAILEGKGIVDLGCTDAMGGERALDIVARKNLEKYGDTRLLDVNRNYRPVYSFGNGEKERAYGQVKFGITGAGVEGDIAINGFSKDVPILVSKKVLKKLGAVVDCETGVAVFVRLAPDIPVQLEESPDGGHYYLSLVDDLLEQRVKDQSQLRNFKTICESMREWDRQPVAAVCQGPDSSSDDRAEQLERYMHPSQSDHSIVTDASPVASAGSHARAVRPLQMPTSRSAVQGLYKAEVLHLLQELGLPCSPAWGVDELKQVLKEHMFPKDETPVQMAMKGLSSMKKSQLLAKAEEVGAHVTQGMTNPSLKLSIRKAILMKHTPEPTDYMGFGKHGAMTYQQVRSQYPSYAAWCQKEANQESSWELARFASWLNEQEIIDKKAGVTRDPKEVPREPDKARGGARSSRRRTVDAIMEDEIEEQEKLEAAIKMQKEEKESNRLVQEQMLTALNQLNQRLGQLEGQELDPRKQRWLAKCIQENGHSEDYEALMAHGSTKLMEIACSPTSILSTKMAEKFGEDAVCRISAWNGFKLGTPGGNQRAREARDEAEPDHLWISTRCGPLSTLTLGFNGSNPIRAEATRKRRLQAIKEYKGAVQLVYDQVAQGKHVHWEWPIKCEGWGHTMIRKMVEDCSMTVVKVAGCQLGVKDGKGLPLLKEWLIATTSPKMAARMSLECPGDHRHGELTGGSLTAATSYYPDEFARRAVRAMTEEAAPDYHEFMRCVAEPGEAADQAMAANQEETKMNSDLSSKEYQQIMRWLTSIHRGSGHSSKASLLNALRRKGASPQVLQVAEDFHCDACEEAHKFKPTHPPVSLEAIPPKWKHIQADQFEWEHPQTKVKSKISLIIDENCRVRVSKLLYHMVGEDRHRNPVWADLKQFYEERWMPYFGKPQRVKVDPEGSWMSKQAAAYFDSDSIAYEPIPGQAHWHISLAEEAIQATKGTMDKLVTENPEMTTEEALARATAAGNSREDVRGHSPLQHALGRAPDLDGHFFESDFDELPYVEAQRVDKEFGENYTRMYAAEQEYLRQVYMRRISRAENAKNQAVKSVAPGMWVRYFRKEKGEAKGRFKGLARVLATETARPVDGDLGEGWALHPGRAGSVVWLVRAGRIIKVDLCQIRAASSREIAYAELMGGKDTPWTVHTFMNQTMKHEYLDFTGHDPTEDDMEVSTWEGLPEPAPPLKKARTGQATEGSQASRGRSTPPVRKKILKKGYHPGGTADQVRASRAALAEEQMKENMALMAKSTPDARAFWARQGTSLEVSVEVPLEGKPLKQATRHMSTYMASQLRKGKREISERTLSPDEVAKFSQAKATEVNNYIVSSVLETLPPGVTPPPEDIMRMRWILEWKVDENTGTKKPKARIVVLGYMDPEYEHRPTTAPTMTRTSRHLVLQTMAWLGFKGYKADVTGAFTQNREIQHDLFVMPVKELAAALGMPEGVAMRLRKAVYGLVEAAIEWFMTVSEALEEFGWTQMKMDPCVWVLYGDGHGRDNGFTKEALKDFTNPEVLGDLIAAKGDMDIIAIAGSHVDDFLLGGNDTDPRWITAREQIEKRFKWKAWESEEFMQTGVRIKQQPDRSFRMDQSEYVKTIEKAHLTPERKKAKDMPTTDKEKGQLRAILGAIGWRSEQSGPMHSADTSLLLSTIPSSTVQTINETNRLVDRVRECADLPVVIHSHSHAQVLVPVEWSDSSEANRPDGKSTKGLVAGLAPLRILRGDEADVSLISWKSGKIDRGCRSSVACETRSAVDAEDELFGIKLQWLEILGNNIDWRKPEGILRRLPGLVYDEKYQSARRRKAAGIQPFEHVGAGILKTPGGTMAHIGAAACPDFPSYEAMTEYSSDEETDSRMLSLEDPYPCNSEVEQA</sequence>
<feature type="compositionally biased region" description="Polar residues" evidence="2">
    <location>
        <begin position="1570"/>
        <end position="1582"/>
    </location>
</feature>
<feature type="region of interest" description="Disordered" evidence="2">
    <location>
        <begin position="1545"/>
        <end position="1603"/>
    </location>
</feature>
<evidence type="ECO:0000313" key="5">
    <source>
        <dbReference type="Proteomes" id="UP001189429"/>
    </source>
</evidence>
<protein>
    <recommendedName>
        <fullName evidence="3">Reverse transcriptase Ty1/copia-type domain-containing protein</fullName>
    </recommendedName>
</protein>
<feature type="coiled-coil region" evidence="1">
    <location>
        <begin position="799"/>
        <end position="847"/>
    </location>
</feature>
<feature type="compositionally biased region" description="Basic residues" evidence="2">
    <location>
        <begin position="1587"/>
        <end position="1596"/>
    </location>
</feature>
<feature type="compositionally biased region" description="Basic and acidic residues" evidence="2">
    <location>
        <begin position="767"/>
        <end position="784"/>
    </location>
</feature>
<dbReference type="InterPro" id="IPR036397">
    <property type="entry name" value="RNaseH_sf"/>
</dbReference>
<evidence type="ECO:0000259" key="3">
    <source>
        <dbReference type="Pfam" id="PF07727"/>
    </source>
</evidence>
<organism evidence="4 5">
    <name type="scientific">Prorocentrum cordatum</name>
    <dbReference type="NCBI Taxonomy" id="2364126"/>
    <lineage>
        <taxon>Eukaryota</taxon>
        <taxon>Sar</taxon>
        <taxon>Alveolata</taxon>
        <taxon>Dinophyceae</taxon>
        <taxon>Prorocentrales</taxon>
        <taxon>Prorocentraceae</taxon>
        <taxon>Prorocentrum</taxon>
    </lineage>
</organism>
<accession>A0ABN9X940</accession>
<dbReference type="Gene3D" id="3.30.420.10">
    <property type="entry name" value="Ribonuclease H-like superfamily/Ribonuclease H"/>
    <property type="match status" value="1"/>
</dbReference>
<name>A0ABN9X940_9DINO</name>
<dbReference type="InterPro" id="IPR013103">
    <property type="entry name" value="RVT_2"/>
</dbReference>
<dbReference type="Pfam" id="PF07727">
    <property type="entry name" value="RVT_2"/>
    <property type="match status" value="1"/>
</dbReference>